<keyword evidence="3" id="KW-1185">Reference proteome</keyword>
<protein>
    <recommendedName>
        <fullName evidence="1">UPF0398 protein UR08_02620</fullName>
    </recommendedName>
</protein>
<dbReference type="EMBL" id="LARY01000001">
    <property type="protein sequence ID" value="RDX02427.1"/>
    <property type="molecule type" value="Genomic_DNA"/>
</dbReference>
<dbReference type="RefSeq" id="WP_115752110.1">
    <property type="nucleotide sequence ID" value="NZ_LARY01000001.1"/>
</dbReference>
<dbReference type="PIRSF" id="PIRSF021290">
    <property type="entry name" value="DUF1273"/>
    <property type="match status" value="1"/>
</dbReference>
<dbReference type="AlphaFoldDB" id="A0A3D8TUV8"/>
<evidence type="ECO:0000256" key="1">
    <source>
        <dbReference type="HAMAP-Rule" id="MF_01575"/>
    </source>
</evidence>
<evidence type="ECO:0000313" key="2">
    <source>
        <dbReference type="EMBL" id="RDX02427.1"/>
    </source>
</evidence>
<dbReference type="InterPro" id="IPR010697">
    <property type="entry name" value="YspA"/>
</dbReference>
<dbReference type="Pfam" id="PF06908">
    <property type="entry name" value="YpsA"/>
    <property type="match status" value="1"/>
</dbReference>
<dbReference type="NCBIfam" id="NF010181">
    <property type="entry name" value="PRK13660.1"/>
    <property type="match status" value="1"/>
</dbReference>
<dbReference type="PANTHER" id="PTHR38440:SF1">
    <property type="entry name" value="UPF0398 PROTEIN SPR0331"/>
    <property type="match status" value="1"/>
</dbReference>
<dbReference type="Gene3D" id="3.40.50.450">
    <property type="match status" value="1"/>
</dbReference>
<comment type="caution">
    <text evidence="2">The sequence shown here is derived from an EMBL/GenBank/DDBJ whole genome shotgun (WGS) entry which is preliminary data.</text>
</comment>
<dbReference type="SUPFAM" id="SSF102405">
    <property type="entry name" value="MCP/YpsA-like"/>
    <property type="match status" value="1"/>
</dbReference>
<comment type="similarity">
    <text evidence="1">Belongs to the UPF0398 family.</text>
</comment>
<dbReference type="HAMAP" id="MF_01575">
    <property type="entry name" value="UPF0398"/>
    <property type="match status" value="1"/>
</dbReference>
<evidence type="ECO:0000313" key="3">
    <source>
        <dbReference type="Proteomes" id="UP000257055"/>
    </source>
</evidence>
<name>A0A3D8TUV8_9LIST</name>
<accession>A0A3D8TUV8</accession>
<sequence length="182" mass="21213">MKSIVVTGYKNFELGVFKRDALESKYICLALEKKLTMYLEDGLEWVIISGQLGTELWAGEVVLALKEKSFPIKLAILEPFTGQAENWNEAIKLWQEEVVSGADYHAYITERPYENPGQFELRDRFLIDHTDGALLLYDLEKEGSPRFFYERAKEEAKAGNYQLELIDFYELQEIVYEMENDF</sequence>
<organism evidence="2 3">
    <name type="scientific">Listeria kieliensis</name>
    <dbReference type="NCBI Taxonomy" id="1621700"/>
    <lineage>
        <taxon>Bacteria</taxon>
        <taxon>Bacillati</taxon>
        <taxon>Bacillota</taxon>
        <taxon>Bacilli</taxon>
        <taxon>Bacillales</taxon>
        <taxon>Listeriaceae</taxon>
        <taxon>Listeria</taxon>
    </lineage>
</organism>
<reference evidence="3" key="1">
    <citation type="submission" date="2015-04" db="EMBL/GenBank/DDBJ databases">
        <authorList>
            <person name="Schardt J."/>
            <person name="Mueller-Herbst S."/>
            <person name="Scherer S."/>
            <person name="Huptas C."/>
        </authorList>
    </citation>
    <scope>NUCLEOTIDE SEQUENCE [LARGE SCALE GENOMIC DNA]</scope>
    <source>
        <strain evidence="3">Kiel-L1</strain>
    </source>
</reference>
<proteinExistence type="inferred from homology"/>
<dbReference type="PANTHER" id="PTHR38440">
    <property type="entry name" value="UPF0398 PROTEIN YPSA"/>
    <property type="match status" value="1"/>
</dbReference>
<dbReference type="Proteomes" id="UP000257055">
    <property type="component" value="Unassembled WGS sequence"/>
</dbReference>
<gene>
    <name evidence="2" type="ORF">UR08_02620</name>
</gene>